<dbReference type="PROSITE" id="PS50222">
    <property type="entry name" value="EF_HAND_2"/>
    <property type="match status" value="1"/>
</dbReference>
<dbReference type="SUPFAM" id="SSF47473">
    <property type="entry name" value="EF-hand"/>
    <property type="match status" value="1"/>
</dbReference>
<dbReference type="SMART" id="SM00054">
    <property type="entry name" value="EFh"/>
    <property type="match status" value="2"/>
</dbReference>
<dbReference type="InterPro" id="IPR011992">
    <property type="entry name" value="EF-hand-dom_pair"/>
</dbReference>
<feature type="compositionally biased region" description="Basic and acidic residues" evidence="1">
    <location>
        <begin position="80"/>
        <end position="89"/>
    </location>
</feature>
<dbReference type="CDD" id="cd00051">
    <property type="entry name" value="EFh"/>
    <property type="match status" value="1"/>
</dbReference>
<organism evidence="3">
    <name type="scientific">Arion vulgaris</name>
    <dbReference type="NCBI Taxonomy" id="1028688"/>
    <lineage>
        <taxon>Eukaryota</taxon>
        <taxon>Metazoa</taxon>
        <taxon>Spiralia</taxon>
        <taxon>Lophotrochozoa</taxon>
        <taxon>Mollusca</taxon>
        <taxon>Gastropoda</taxon>
        <taxon>Heterobranchia</taxon>
        <taxon>Euthyneura</taxon>
        <taxon>Panpulmonata</taxon>
        <taxon>Eupulmonata</taxon>
        <taxon>Stylommatophora</taxon>
        <taxon>Helicina</taxon>
        <taxon>Arionoidea</taxon>
        <taxon>Arionidae</taxon>
        <taxon>Arion</taxon>
    </lineage>
</organism>
<sequence length="112" mass="13046">LAFQLFDTDNKGYMTQEELCHLLSKTFNITERDTEKIFQDINSDNSGKITADQFESFTKRKSEYSNIFATYEELKLKEQQKSGEKEKFSNGHAAAELEQWSTQADKFSKKLQ</sequence>
<dbReference type="Pfam" id="PF13499">
    <property type="entry name" value="EF-hand_7"/>
    <property type="match status" value="1"/>
</dbReference>
<evidence type="ECO:0000259" key="2">
    <source>
        <dbReference type="PROSITE" id="PS50222"/>
    </source>
</evidence>
<dbReference type="Gene3D" id="1.10.238.10">
    <property type="entry name" value="EF-hand"/>
    <property type="match status" value="1"/>
</dbReference>
<dbReference type="InterPro" id="IPR002048">
    <property type="entry name" value="EF_hand_dom"/>
</dbReference>
<feature type="non-terminal residue" evidence="3">
    <location>
        <position position="1"/>
    </location>
</feature>
<dbReference type="AlphaFoldDB" id="A0A0B6ZC60"/>
<protein>
    <recommendedName>
        <fullName evidence="2">EF-hand domain-containing protein</fullName>
    </recommendedName>
</protein>
<dbReference type="GO" id="GO:0005509">
    <property type="term" value="F:calcium ion binding"/>
    <property type="evidence" value="ECO:0007669"/>
    <property type="project" value="InterPro"/>
</dbReference>
<feature type="region of interest" description="Disordered" evidence="1">
    <location>
        <begin position="80"/>
        <end position="112"/>
    </location>
</feature>
<gene>
    <name evidence="3" type="primary">ORF57011</name>
</gene>
<evidence type="ECO:0000256" key="1">
    <source>
        <dbReference type="SAM" id="MobiDB-lite"/>
    </source>
</evidence>
<proteinExistence type="predicted"/>
<feature type="domain" description="EF-hand" evidence="2">
    <location>
        <begin position="1"/>
        <end position="29"/>
    </location>
</feature>
<accession>A0A0B6ZC60</accession>
<name>A0A0B6ZC60_9EUPU</name>
<evidence type="ECO:0000313" key="3">
    <source>
        <dbReference type="EMBL" id="CEK66012.1"/>
    </source>
</evidence>
<dbReference type="EMBL" id="HACG01019147">
    <property type="protein sequence ID" value="CEK66012.1"/>
    <property type="molecule type" value="Transcribed_RNA"/>
</dbReference>
<reference evidence="3" key="1">
    <citation type="submission" date="2014-12" db="EMBL/GenBank/DDBJ databases">
        <title>Insight into the proteome of Arion vulgaris.</title>
        <authorList>
            <person name="Aradska J."/>
            <person name="Bulat T."/>
            <person name="Smidak R."/>
            <person name="Sarate P."/>
            <person name="Gangsoo J."/>
            <person name="Sialana F."/>
            <person name="Bilban M."/>
            <person name="Lubec G."/>
        </authorList>
    </citation>
    <scope>NUCLEOTIDE SEQUENCE</scope>
    <source>
        <tissue evidence="3">Skin</tissue>
    </source>
</reference>